<keyword evidence="2" id="KW-0812">Transmembrane</keyword>
<name>A0A3G6J6K7_9CORY</name>
<accession>A0A3G6J6K7</accession>
<dbReference type="Proteomes" id="UP000269019">
    <property type="component" value="Chromosome"/>
</dbReference>
<feature type="transmembrane region" description="Helical" evidence="2">
    <location>
        <begin position="151"/>
        <end position="176"/>
    </location>
</feature>
<feature type="compositionally biased region" description="Basic and acidic residues" evidence="1">
    <location>
        <begin position="250"/>
        <end position="260"/>
    </location>
</feature>
<organism evidence="3 4">
    <name type="scientific">Corynebacterium choanae</name>
    <dbReference type="NCBI Taxonomy" id="1862358"/>
    <lineage>
        <taxon>Bacteria</taxon>
        <taxon>Bacillati</taxon>
        <taxon>Actinomycetota</taxon>
        <taxon>Actinomycetes</taxon>
        <taxon>Mycobacteriales</taxon>
        <taxon>Corynebacteriaceae</taxon>
        <taxon>Corynebacterium</taxon>
    </lineage>
</organism>
<feature type="transmembrane region" description="Helical" evidence="2">
    <location>
        <begin position="96"/>
        <end position="113"/>
    </location>
</feature>
<keyword evidence="2" id="KW-1133">Transmembrane helix</keyword>
<keyword evidence="4" id="KW-1185">Reference proteome</keyword>
<keyword evidence="2" id="KW-0472">Membrane</keyword>
<feature type="compositionally biased region" description="Polar residues" evidence="1">
    <location>
        <begin position="34"/>
        <end position="43"/>
    </location>
</feature>
<evidence type="ECO:0008006" key="5">
    <source>
        <dbReference type="Google" id="ProtNLM"/>
    </source>
</evidence>
<dbReference type="AlphaFoldDB" id="A0A3G6J6K7"/>
<sequence>MPTGMQARWPHPDVPSGITPQTLPVGAHPVTPETDPQPTQASEQLLIPPAAQSPQIHYFRQLNETDVIGYLGEPGYAGARHHPVDVSGSTVRRQPAAATVALIFGVITVLLALTLVGWVLAVATGVVGIIAAIVALIRLRQAEFTAGKGAAWTGLLCSLLGIASMPMVVLGLIAYLETDTISAVTDCFAEADQVVSKTQADEIRQCSNDALDQRWPEGGWMKELITEGIDGAVEGLTQSDPADLAPAWDKPQDTAPLREA</sequence>
<feature type="region of interest" description="Disordered" evidence="1">
    <location>
        <begin position="1"/>
        <end position="43"/>
    </location>
</feature>
<gene>
    <name evidence="3" type="ORF">CCHOA_06715</name>
</gene>
<evidence type="ECO:0000313" key="4">
    <source>
        <dbReference type="Proteomes" id="UP000269019"/>
    </source>
</evidence>
<protein>
    <recommendedName>
        <fullName evidence="5">DUF4190 domain-containing protein</fullName>
    </recommendedName>
</protein>
<dbReference type="EMBL" id="CP033896">
    <property type="protein sequence ID" value="AZA13735.1"/>
    <property type="molecule type" value="Genomic_DNA"/>
</dbReference>
<proteinExistence type="predicted"/>
<reference evidence="3 4" key="1">
    <citation type="submission" date="2018-11" db="EMBL/GenBank/DDBJ databases">
        <authorList>
            <person name="Kleinhagauer T."/>
            <person name="Glaeser S.P."/>
            <person name="Spergser J."/>
            <person name="Ruckert C."/>
            <person name="Kaempfer P."/>
            <person name="Busse H.-J."/>
        </authorList>
    </citation>
    <scope>NUCLEOTIDE SEQUENCE [LARGE SCALE GENOMIC DNA]</scope>
    <source>
        <strain evidence="3 4">200CH</strain>
    </source>
</reference>
<evidence type="ECO:0000313" key="3">
    <source>
        <dbReference type="EMBL" id="AZA13735.1"/>
    </source>
</evidence>
<feature type="region of interest" description="Disordered" evidence="1">
    <location>
        <begin position="236"/>
        <end position="260"/>
    </location>
</feature>
<dbReference type="KEGG" id="ccho:CCHOA_06715"/>
<evidence type="ECO:0000256" key="1">
    <source>
        <dbReference type="SAM" id="MobiDB-lite"/>
    </source>
</evidence>
<evidence type="ECO:0000256" key="2">
    <source>
        <dbReference type="SAM" id="Phobius"/>
    </source>
</evidence>